<feature type="transmembrane region" description="Helical" evidence="5">
    <location>
        <begin position="40"/>
        <end position="59"/>
    </location>
</feature>
<keyword evidence="4 5" id="KW-0472">Membrane</keyword>
<dbReference type="EMBL" id="JACSQK010000002">
    <property type="protein sequence ID" value="MBD7959437.1"/>
    <property type="molecule type" value="Genomic_DNA"/>
</dbReference>
<keyword evidence="8" id="KW-1185">Reference proteome</keyword>
<dbReference type="Proteomes" id="UP000634919">
    <property type="component" value="Unassembled WGS sequence"/>
</dbReference>
<name>A0ABR8S7I0_9BURK</name>
<sequence length="511" mass="57969">MSIATIKYKNISLDRRVIFLFLFFIAIQIFNLLLRPNAYYGDYFLGIFYFFCFFAAITIGQNNPDYFEKIFSIFLITALVSLGIALAQWLNLDFDRMYLREIPPNSRPFANTGQPNHLGTLMVWGMIAALAIRAQAKISVATTLLLLAALSFGAALTQSRTALIQFIGCSVLIIFFRRRNILPISSIWAVIAIGMIFIFTLLLPDISIWLGTAVERSVSETGIKTNRTQHWLSMLDAIAVHPWIGWGWQGAAQAQLQGTQFAIKESIYQYTHNIALDIIIWFGLPAGIILLILISHKYFIIFKKTRTPAQAFGFLAFFAFTIHCLLEYPFSYMHLLIPAGIFFGLASNEPTNERNKIPSIFIKPIIFISSCLIIFIVFEYKKIEEYTMGLRFSYANIGQIKLPDSPSVILLTQALSLAKKTNLRPKENINTDEANEYFQAAMRYGTLRLLLHAALAAGFQENPLKSKEFLMNICKIHSPSGCLYAQSMWSEWKESYPFSIGKIDFPVTPHP</sequence>
<gene>
    <name evidence="7" type="ORF">H9646_03005</name>
</gene>
<dbReference type="GO" id="GO:0016874">
    <property type="term" value="F:ligase activity"/>
    <property type="evidence" value="ECO:0007669"/>
    <property type="project" value="UniProtKB-KW"/>
</dbReference>
<comment type="subcellular location">
    <subcellularLocation>
        <location evidence="1">Membrane</location>
        <topology evidence="1">Multi-pass membrane protein</topology>
    </subcellularLocation>
</comment>
<dbReference type="RefSeq" id="WP_191721863.1">
    <property type="nucleotide sequence ID" value="NZ_JACSQK010000002.1"/>
</dbReference>
<dbReference type="PANTHER" id="PTHR37422">
    <property type="entry name" value="TEICHURONIC ACID BIOSYNTHESIS PROTEIN TUAE"/>
    <property type="match status" value="1"/>
</dbReference>
<evidence type="ECO:0000259" key="6">
    <source>
        <dbReference type="Pfam" id="PF04932"/>
    </source>
</evidence>
<reference evidence="7 8" key="1">
    <citation type="submission" date="2020-08" db="EMBL/GenBank/DDBJ databases">
        <title>A Genomic Blueprint of the Chicken Gut Microbiome.</title>
        <authorList>
            <person name="Gilroy R."/>
            <person name="Ravi A."/>
            <person name="Getino M."/>
            <person name="Pursley I."/>
            <person name="Horton D.L."/>
            <person name="Alikhan N.-F."/>
            <person name="Baker D."/>
            <person name="Gharbi K."/>
            <person name="Hall N."/>
            <person name="Watson M."/>
            <person name="Adriaenssens E.M."/>
            <person name="Foster-Nyarko E."/>
            <person name="Jarju S."/>
            <person name="Secka A."/>
            <person name="Antonio M."/>
            <person name="Oren A."/>
            <person name="Chaudhuri R."/>
            <person name="La Ragione R.M."/>
            <person name="Hildebrand F."/>
            <person name="Pallen M.J."/>
        </authorList>
    </citation>
    <scope>NUCLEOTIDE SEQUENCE [LARGE SCALE GENOMIC DNA]</scope>
    <source>
        <strain evidence="7 8">Sa2CVA6</strain>
    </source>
</reference>
<feature type="transmembrane region" description="Helical" evidence="5">
    <location>
        <begin position="312"/>
        <end position="337"/>
    </location>
</feature>
<evidence type="ECO:0000256" key="5">
    <source>
        <dbReference type="SAM" id="Phobius"/>
    </source>
</evidence>
<feature type="transmembrane region" description="Helical" evidence="5">
    <location>
        <begin position="187"/>
        <end position="210"/>
    </location>
</feature>
<feature type="transmembrane region" description="Helical" evidence="5">
    <location>
        <begin position="162"/>
        <end position="178"/>
    </location>
</feature>
<feature type="domain" description="O-antigen ligase-related" evidence="6">
    <location>
        <begin position="146"/>
        <end position="291"/>
    </location>
</feature>
<evidence type="ECO:0000313" key="7">
    <source>
        <dbReference type="EMBL" id="MBD7959437.1"/>
    </source>
</evidence>
<keyword evidence="7" id="KW-0436">Ligase</keyword>
<dbReference type="InterPro" id="IPR051533">
    <property type="entry name" value="WaaL-like"/>
</dbReference>
<evidence type="ECO:0000256" key="4">
    <source>
        <dbReference type="ARBA" id="ARBA00023136"/>
    </source>
</evidence>
<organism evidence="7 8">
    <name type="scientific">Comamonas avium</name>
    <dbReference type="NCBI Taxonomy" id="2762231"/>
    <lineage>
        <taxon>Bacteria</taxon>
        <taxon>Pseudomonadati</taxon>
        <taxon>Pseudomonadota</taxon>
        <taxon>Betaproteobacteria</taxon>
        <taxon>Burkholderiales</taxon>
        <taxon>Comamonadaceae</taxon>
        <taxon>Comamonas</taxon>
    </lineage>
</organism>
<feature type="transmembrane region" description="Helical" evidence="5">
    <location>
        <begin position="357"/>
        <end position="378"/>
    </location>
</feature>
<protein>
    <submittedName>
        <fullName evidence="7">O-antigen ligase family protein</fullName>
    </submittedName>
</protein>
<evidence type="ECO:0000256" key="2">
    <source>
        <dbReference type="ARBA" id="ARBA00022692"/>
    </source>
</evidence>
<keyword evidence="2 5" id="KW-0812">Transmembrane</keyword>
<proteinExistence type="predicted"/>
<dbReference type="InterPro" id="IPR007016">
    <property type="entry name" value="O-antigen_ligase-rel_domated"/>
</dbReference>
<comment type="caution">
    <text evidence="7">The sequence shown here is derived from an EMBL/GenBank/DDBJ whole genome shotgun (WGS) entry which is preliminary data.</text>
</comment>
<feature type="transmembrane region" description="Helical" evidence="5">
    <location>
        <begin position="71"/>
        <end position="90"/>
    </location>
</feature>
<evidence type="ECO:0000256" key="1">
    <source>
        <dbReference type="ARBA" id="ARBA00004141"/>
    </source>
</evidence>
<feature type="transmembrane region" description="Helical" evidence="5">
    <location>
        <begin position="17"/>
        <end position="34"/>
    </location>
</feature>
<feature type="transmembrane region" description="Helical" evidence="5">
    <location>
        <begin position="278"/>
        <end position="300"/>
    </location>
</feature>
<dbReference type="PANTHER" id="PTHR37422:SF13">
    <property type="entry name" value="LIPOPOLYSACCHARIDE BIOSYNTHESIS PROTEIN PA4999-RELATED"/>
    <property type="match status" value="1"/>
</dbReference>
<evidence type="ECO:0000313" key="8">
    <source>
        <dbReference type="Proteomes" id="UP000634919"/>
    </source>
</evidence>
<feature type="transmembrane region" description="Helical" evidence="5">
    <location>
        <begin position="138"/>
        <end position="156"/>
    </location>
</feature>
<dbReference type="Pfam" id="PF04932">
    <property type="entry name" value="Wzy_C"/>
    <property type="match status" value="1"/>
</dbReference>
<keyword evidence="3 5" id="KW-1133">Transmembrane helix</keyword>
<evidence type="ECO:0000256" key="3">
    <source>
        <dbReference type="ARBA" id="ARBA00022989"/>
    </source>
</evidence>
<accession>A0ABR8S7I0</accession>